<evidence type="ECO:0000259" key="3">
    <source>
        <dbReference type="PROSITE" id="PS51371"/>
    </source>
</evidence>
<feature type="domain" description="CBS" evidence="3">
    <location>
        <begin position="76"/>
        <end position="133"/>
    </location>
</feature>
<gene>
    <name evidence="4" type="ORF">CMN54_01365</name>
</gene>
<name>A0A2D6YG17_9DELT</name>
<accession>A0A2D6YG17</accession>
<dbReference type="InterPro" id="IPR044725">
    <property type="entry name" value="CBSX3_CBS_dom"/>
</dbReference>
<reference evidence="5" key="1">
    <citation type="submission" date="2017-09" db="EMBL/GenBank/DDBJ databases">
        <title>The Reconstruction of 2,631 Draft Metagenome-Assembled Genomes from the Global Oceans.</title>
        <authorList>
            <person name="Tully B.J."/>
            <person name="Graham E.D."/>
            <person name="Heidelberg J.F."/>
        </authorList>
    </citation>
    <scope>NUCLEOTIDE SEQUENCE [LARGE SCALE GENOMIC DNA]</scope>
</reference>
<dbReference type="SMART" id="SM00116">
    <property type="entry name" value="CBS"/>
    <property type="match status" value="2"/>
</dbReference>
<evidence type="ECO:0000256" key="2">
    <source>
        <dbReference type="PROSITE-ProRule" id="PRU00703"/>
    </source>
</evidence>
<dbReference type="InterPro" id="IPR046342">
    <property type="entry name" value="CBS_dom_sf"/>
</dbReference>
<evidence type="ECO:0000256" key="1">
    <source>
        <dbReference type="ARBA" id="ARBA00023122"/>
    </source>
</evidence>
<protein>
    <submittedName>
        <fullName evidence="4">CBS domain-containing protein</fullName>
    </submittedName>
</protein>
<organism evidence="4 5">
    <name type="scientific">SAR324 cluster bacterium</name>
    <dbReference type="NCBI Taxonomy" id="2024889"/>
    <lineage>
        <taxon>Bacteria</taxon>
        <taxon>Deltaproteobacteria</taxon>
        <taxon>SAR324 cluster</taxon>
    </lineage>
</organism>
<keyword evidence="1 2" id="KW-0129">CBS domain</keyword>
<dbReference type="CDD" id="cd04623">
    <property type="entry name" value="CBS_pair_bac_euk"/>
    <property type="match status" value="1"/>
</dbReference>
<dbReference type="Pfam" id="PF00571">
    <property type="entry name" value="CBS"/>
    <property type="match status" value="2"/>
</dbReference>
<dbReference type="PANTHER" id="PTHR43080:SF2">
    <property type="entry name" value="CBS DOMAIN-CONTAINING PROTEIN"/>
    <property type="match status" value="1"/>
</dbReference>
<dbReference type="AlphaFoldDB" id="A0A2D6YG17"/>
<dbReference type="EMBL" id="NZEX01000013">
    <property type="protein sequence ID" value="MAH62100.1"/>
    <property type="molecule type" value="Genomic_DNA"/>
</dbReference>
<dbReference type="Gene3D" id="3.10.580.10">
    <property type="entry name" value="CBS-domain"/>
    <property type="match status" value="1"/>
</dbReference>
<dbReference type="Proteomes" id="UP000226525">
    <property type="component" value="Unassembled WGS sequence"/>
</dbReference>
<proteinExistence type="predicted"/>
<dbReference type="InterPro" id="IPR051257">
    <property type="entry name" value="Diverse_CBS-Domain"/>
</dbReference>
<feature type="domain" description="CBS" evidence="3">
    <location>
        <begin position="7"/>
        <end position="67"/>
    </location>
</feature>
<evidence type="ECO:0000313" key="4">
    <source>
        <dbReference type="EMBL" id="MAH62100.1"/>
    </source>
</evidence>
<comment type="caution">
    <text evidence="4">The sequence shown here is derived from an EMBL/GenBank/DDBJ whole genome shotgun (WGS) entry which is preliminary data.</text>
</comment>
<dbReference type="InterPro" id="IPR000644">
    <property type="entry name" value="CBS_dom"/>
</dbReference>
<dbReference type="PANTHER" id="PTHR43080">
    <property type="entry name" value="CBS DOMAIN-CONTAINING PROTEIN CBSX3, MITOCHONDRIAL"/>
    <property type="match status" value="1"/>
</dbReference>
<sequence>MLSVRQMLSEKGSAVVSITPDTSVFDALKVMNEKNIGAVLVMEDEELVGIFSERDYARKVILAGRSSKITEVKELMTCKVYCIDPSRTIQDVMELMNEHRFRHVPVMESKKVIGVLSSGDVMRGVVAEQKNTIESLESYLLRQ</sequence>
<dbReference type="PROSITE" id="PS51371">
    <property type="entry name" value="CBS"/>
    <property type="match status" value="2"/>
</dbReference>
<evidence type="ECO:0000313" key="5">
    <source>
        <dbReference type="Proteomes" id="UP000226525"/>
    </source>
</evidence>
<dbReference type="SUPFAM" id="SSF54631">
    <property type="entry name" value="CBS-domain pair"/>
    <property type="match status" value="1"/>
</dbReference>